<dbReference type="AlphaFoldDB" id="A0A9P7AXQ1"/>
<organism evidence="2 3">
    <name type="scientific">Hyphodiscus hymeniophilus</name>
    <dbReference type="NCBI Taxonomy" id="353542"/>
    <lineage>
        <taxon>Eukaryota</taxon>
        <taxon>Fungi</taxon>
        <taxon>Dikarya</taxon>
        <taxon>Ascomycota</taxon>
        <taxon>Pezizomycotina</taxon>
        <taxon>Leotiomycetes</taxon>
        <taxon>Helotiales</taxon>
        <taxon>Hyphodiscaceae</taxon>
        <taxon>Hyphodiscus</taxon>
    </lineage>
</organism>
<keyword evidence="3" id="KW-1185">Reference proteome</keyword>
<keyword evidence="1" id="KW-0472">Membrane</keyword>
<sequence>MAPAPHQVFPRRPFDASTPVTAFKAEWSNPFNYAFTILLLLGGDVVAAALAQLVGGAITPVAFSFGWVSYATSAICSAIGENKLMPDADCPCTVINGKNGYVRDNGSWVLGRLMRDYELWMGFPVEVVTQSLINARWEFDKNTAKKEEPDSEMAVPRPRQAGLVVSFWEPSQKWEAGKPRTDLIYWSGIITTLFQMGIAAVPCGLWGDWGVILVTTGAMTLCFAMGSLKQWRVEKWACRRLTGRLKKNFILTRGNGAQHAIAIISQGRGLDLEDLATGFANLDAPSITVFARIATVVLGILWIVLLITSSAITESAWFLLAIGGLGMLQNMFVAGWRRRPEALGVPLDYLGVAGDVKVMNTLLEVEKRYEKLGQSMLGTFFPGDLRDNEQKQWDAIAEEWKSKKAGNGAKDLSKA</sequence>
<reference evidence="2" key="1">
    <citation type="submission" date="2019-07" db="EMBL/GenBank/DDBJ databases">
        <title>Hyphodiscus hymeniophilus genome sequencing and assembly.</title>
        <authorList>
            <person name="Kramer G."/>
            <person name="Nodwell J."/>
        </authorList>
    </citation>
    <scope>NUCLEOTIDE SEQUENCE</scope>
    <source>
        <strain evidence="2">ATCC 34498</strain>
    </source>
</reference>
<evidence type="ECO:0000313" key="2">
    <source>
        <dbReference type="EMBL" id="KAG0649351.1"/>
    </source>
</evidence>
<keyword evidence="1" id="KW-0812">Transmembrane</keyword>
<feature type="transmembrane region" description="Helical" evidence="1">
    <location>
        <begin position="315"/>
        <end position="333"/>
    </location>
</feature>
<evidence type="ECO:0000256" key="1">
    <source>
        <dbReference type="SAM" id="Phobius"/>
    </source>
</evidence>
<comment type="caution">
    <text evidence="2">The sequence shown here is derived from an EMBL/GenBank/DDBJ whole genome shotgun (WGS) entry which is preliminary data.</text>
</comment>
<accession>A0A9P7AXQ1</accession>
<gene>
    <name evidence="2" type="ORF">D0Z07_4445</name>
</gene>
<evidence type="ECO:0000313" key="3">
    <source>
        <dbReference type="Proteomes" id="UP000785200"/>
    </source>
</evidence>
<dbReference type="EMBL" id="VNKQ01000008">
    <property type="protein sequence ID" value="KAG0649351.1"/>
    <property type="molecule type" value="Genomic_DNA"/>
</dbReference>
<name>A0A9P7AXQ1_9HELO</name>
<feature type="transmembrane region" description="Helical" evidence="1">
    <location>
        <begin position="183"/>
        <end position="201"/>
    </location>
</feature>
<feature type="transmembrane region" description="Helical" evidence="1">
    <location>
        <begin position="207"/>
        <end position="226"/>
    </location>
</feature>
<proteinExistence type="predicted"/>
<protein>
    <submittedName>
        <fullName evidence="2">Uncharacterized protein</fullName>
    </submittedName>
</protein>
<keyword evidence="1" id="KW-1133">Transmembrane helix</keyword>
<dbReference type="Proteomes" id="UP000785200">
    <property type="component" value="Unassembled WGS sequence"/>
</dbReference>
<dbReference type="OrthoDB" id="1937642at2759"/>
<feature type="transmembrane region" description="Helical" evidence="1">
    <location>
        <begin position="289"/>
        <end position="309"/>
    </location>
</feature>